<dbReference type="HOGENOM" id="CLU_128747_3_3_9"/>
<dbReference type="Proteomes" id="UP000013520">
    <property type="component" value="Chromosome"/>
</dbReference>
<keyword evidence="5 6" id="KW-0408">Iron</keyword>
<dbReference type="SUPFAM" id="SSF57802">
    <property type="entry name" value="Rubredoxin-like"/>
    <property type="match status" value="1"/>
</dbReference>
<feature type="binding site" evidence="7">
    <location>
        <position position="9"/>
    </location>
    <ligand>
        <name>Fe cation</name>
        <dbReference type="ChEBI" id="CHEBI:24875"/>
    </ligand>
</feature>
<dbReference type="PRINTS" id="PR00163">
    <property type="entry name" value="RUBREDOXIN"/>
</dbReference>
<dbReference type="PANTHER" id="PTHR47627:SF1">
    <property type="entry name" value="RUBREDOXIN-1-RELATED"/>
    <property type="match status" value="1"/>
</dbReference>
<dbReference type="InterPro" id="IPR024934">
    <property type="entry name" value="Rubredoxin-like_dom"/>
</dbReference>
<evidence type="ECO:0000256" key="3">
    <source>
        <dbReference type="ARBA" id="ARBA00022723"/>
    </source>
</evidence>
<dbReference type="Pfam" id="PF00301">
    <property type="entry name" value="Rubredoxin"/>
    <property type="match status" value="1"/>
</dbReference>
<evidence type="ECO:0000259" key="8">
    <source>
        <dbReference type="PROSITE" id="PS50903"/>
    </source>
</evidence>
<dbReference type="eggNOG" id="COG1773">
    <property type="taxonomic scope" value="Bacteria"/>
</dbReference>
<accession>R4KT21</accession>
<evidence type="ECO:0000256" key="2">
    <source>
        <dbReference type="ARBA" id="ARBA00022448"/>
    </source>
</evidence>
<dbReference type="OrthoDB" id="9758182at2"/>
<dbReference type="GO" id="GO:0009055">
    <property type="term" value="F:electron transfer activity"/>
    <property type="evidence" value="ECO:0007669"/>
    <property type="project" value="InterPro"/>
</dbReference>
<dbReference type="EMBL" id="CP003273">
    <property type="protein sequence ID" value="AGL02746.1"/>
    <property type="molecule type" value="Genomic_DNA"/>
</dbReference>
<feature type="binding site" evidence="7">
    <location>
        <position position="6"/>
    </location>
    <ligand>
        <name>Fe cation</name>
        <dbReference type="ChEBI" id="CHEBI:24875"/>
    </ligand>
</feature>
<reference evidence="9 10" key="1">
    <citation type="submission" date="2012-01" db="EMBL/GenBank/DDBJ databases">
        <title>Complete sequence of Desulfotomaculum gibsoniae DSM 7213.</title>
        <authorList>
            <consortium name="US DOE Joint Genome Institute"/>
            <person name="Lucas S."/>
            <person name="Han J."/>
            <person name="Lapidus A."/>
            <person name="Cheng J.-F."/>
            <person name="Goodwin L."/>
            <person name="Pitluck S."/>
            <person name="Peters L."/>
            <person name="Ovchinnikova G."/>
            <person name="Teshima H."/>
            <person name="Detter J.C."/>
            <person name="Han C."/>
            <person name="Tapia R."/>
            <person name="Land M."/>
            <person name="Hauser L."/>
            <person name="Kyrpides N."/>
            <person name="Ivanova N."/>
            <person name="Pagani I."/>
            <person name="Parshina S."/>
            <person name="Plugge C."/>
            <person name="Muyzer G."/>
            <person name="Kuever J."/>
            <person name="Ivanova A."/>
            <person name="Nazina T."/>
            <person name="Klenk H.-P."/>
            <person name="Brambilla E."/>
            <person name="Spring S."/>
            <person name="Stams A.F."/>
            <person name="Woyke T."/>
        </authorList>
    </citation>
    <scope>NUCLEOTIDE SEQUENCE [LARGE SCALE GENOMIC DNA]</scope>
    <source>
        <strain evidence="9 10">DSM 7213</strain>
    </source>
</reference>
<keyword evidence="4 6" id="KW-0249">Electron transport</keyword>
<dbReference type="AlphaFoldDB" id="R4KT21"/>
<protein>
    <recommendedName>
        <fullName evidence="6">Rubredoxin</fullName>
    </recommendedName>
</protein>
<organism evidence="9 10">
    <name type="scientific">Desulfoscipio gibsoniae DSM 7213</name>
    <dbReference type="NCBI Taxonomy" id="767817"/>
    <lineage>
        <taxon>Bacteria</taxon>
        <taxon>Bacillati</taxon>
        <taxon>Bacillota</taxon>
        <taxon>Clostridia</taxon>
        <taxon>Eubacteriales</taxon>
        <taxon>Desulfallaceae</taxon>
        <taxon>Desulfoscipio</taxon>
    </lineage>
</organism>
<evidence type="ECO:0000256" key="5">
    <source>
        <dbReference type="ARBA" id="ARBA00023004"/>
    </source>
</evidence>
<sequence>MDKWVCELCGYVYDPSKGTDEVAPGTSFEELSDDWVCPECLAEKDRFVIEYQAHQAMRNNPRR</sequence>
<dbReference type="InterPro" id="IPR024922">
    <property type="entry name" value="Rubredoxin"/>
</dbReference>
<dbReference type="CDD" id="cd00730">
    <property type="entry name" value="rubredoxin"/>
    <property type="match status" value="1"/>
</dbReference>
<dbReference type="InterPro" id="IPR050526">
    <property type="entry name" value="Rubredoxin_ET"/>
</dbReference>
<feature type="binding site" evidence="7">
    <location>
        <position position="40"/>
    </location>
    <ligand>
        <name>Fe cation</name>
        <dbReference type="ChEBI" id="CHEBI:24875"/>
    </ligand>
</feature>
<gene>
    <name evidence="9" type="ORF">Desgi_3403</name>
</gene>
<evidence type="ECO:0000256" key="6">
    <source>
        <dbReference type="PIRNR" id="PIRNR000071"/>
    </source>
</evidence>
<keyword evidence="3 6" id="KW-0479">Metal-binding</keyword>
<proteinExistence type="inferred from homology"/>
<keyword evidence="10" id="KW-1185">Reference proteome</keyword>
<dbReference type="PIRSF" id="PIRSF000071">
    <property type="entry name" value="Rubredoxin"/>
    <property type="match status" value="1"/>
</dbReference>
<evidence type="ECO:0000256" key="4">
    <source>
        <dbReference type="ARBA" id="ARBA00022982"/>
    </source>
</evidence>
<dbReference type="PROSITE" id="PS50903">
    <property type="entry name" value="RUBREDOXIN_LIKE"/>
    <property type="match status" value="1"/>
</dbReference>
<dbReference type="PANTHER" id="PTHR47627">
    <property type="entry name" value="RUBREDOXIN"/>
    <property type="match status" value="1"/>
</dbReference>
<dbReference type="RefSeq" id="WP_006523407.1">
    <property type="nucleotide sequence ID" value="NC_021184.1"/>
</dbReference>
<keyword evidence="2 6" id="KW-0813">Transport</keyword>
<comment type="similarity">
    <text evidence="1 6">Belongs to the rubredoxin family.</text>
</comment>
<evidence type="ECO:0000256" key="1">
    <source>
        <dbReference type="ARBA" id="ARBA00005337"/>
    </source>
</evidence>
<feature type="domain" description="Rubredoxin-like" evidence="8">
    <location>
        <begin position="1"/>
        <end position="50"/>
    </location>
</feature>
<feature type="binding site" evidence="7">
    <location>
        <position position="37"/>
    </location>
    <ligand>
        <name>Fe cation</name>
        <dbReference type="ChEBI" id="CHEBI:24875"/>
    </ligand>
</feature>
<evidence type="ECO:0000313" key="10">
    <source>
        <dbReference type="Proteomes" id="UP000013520"/>
    </source>
</evidence>
<evidence type="ECO:0000313" key="9">
    <source>
        <dbReference type="EMBL" id="AGL02746.1"/>
    </source>
</evidence>
<dbReference type="InterPro" id="IPR024935">
    <property type="entry name" value="Rubredoxin_dom"/>
</dbReference>
<comment type="cofactor">
    <cofactor evidence="6 7">
        <name>Fe(3+)</name>
        <dbReference type="ChEBI" id="CHEBI:29034"/>
    </cofactor>
    <text evidence="6 7">Binds 1 Fe(3+) ion per subunit.</text>
</comment>
<dbReference type="GO" id="GO:0043448">
    <property type="term" value="P:alkane catabolic process"/>
    <property type="evidence" value="ECO:0007669"/>
    <property type="project" value="TreeGrafter"/>
</dbReference>
<name>R4KT21_9FIRM</name>
<dbReference type="Gene3D" id="2.20.28.10">
    <property type="match status" value="1"/>
</dbReference>
<dbReference type="STRING" id="767817.Desgi_3403"/>
<evidence type="ECO:0000256" key="7">
    <source>
        <dbReference type="PIRSR" id="PIRSR000071-1"/>
    </source>
</evidence>
<dbReference type="KEGG" id="dgi:Desgi_3403"/>
<dbReference type="GO" id="GO:0005506">
    <property type="term" value="F:iron ion binding"/>
    <property type="evidence" value="ECO:0007669"/>
    <property type="project" value="InterPro"/>
</dbReference>